<dbReference type="STRING" id="1116229.S3CKH6"/>
<dbReference type="PANTHER" id="PTHR45916:SF1">
    <property type="entry name" value="STRUCTURAL MAINTENANCE OF CHROMOSOMES PROTEIN 5"/>
    <property type="match status" value="1"/>
</dbReference>
<evidence type="ECO:0000256" key="2">
    <source>
        <dbReference type="ARBA" id="ARBA00004286"/>
    </source>
</evidence>
<evidence type="ECO:0000256" key="3">
    <source>
        <dbReference type="ARBA" id="ARBA00010171"/>
    </source>
</evidence>
<dbReference type="AlphaFoldDB" id="S3CKH6"/>
<feature type="coiled-coil region" evidence="10">
    <location>
        <begin position="275"/>
        <end position="302"/>
    </location>
</feature>
<accession>S3CKH6</accession>
<feature type="region of interest" description="Disordered" evidence="11">
    <location>
        <begin position="1"/>
        <end position="87"/>
    </location>
</feature>
<evidence type="ECO:0000313" key="14">
    <source>
        <dbReference type="Proteomes" id="UP000016922"/>
    </source>
</evidence>
<dbReference type="OrthoDB" id="10254973at2759"/>
<evidence type="ECO:0000256" key="9">
    <source>
        <dbReference type="ARBA" id="ARBA00023242"/>
    </source>
</evidence>
<dbReference type="OMA" id="RFWTSQP"/>
<keyword evidence="7" id="KW-0067">ATP-binding</keyword>
<dbReference type="KEGG" id="glz:GLAREA_01621"/>
<evidence type="ECO:0000256" key="1">
    <source>
        <dbReference type="ARBA" id="ARBA00004123"/>
    </source>
</evidence>
<dbReference type="GO" id="GO:0005634">
    <property type="term" value="C:nucleus"/>
    <property type="evidence" value="ECO:0007669"/>
    <property type="project" value="UniProtKB-SubCell"/>
</dbReference>
<keyword evidence="5" id="KW-0158">Chromosome</keyword>
<dbReference type="InterPro" id="IPR003395">
    <property type="entry name" value="RecF/RecN/SMC_N"/>
</dbReference>
<feature type="compositionally biased region" description="Acidic residues" evidence="11">
    <location>
        <begin position="65"/>
        <end position="77"/>
    </location>
</feature>
<feature type="compositionally biased region" description="Basic and acidic residues" evidence="11">
    <location>
        <begin position="470"/>
        <end position="483"/>
    </location>
</feature>
<organism evidence="13 14">
    <name type="scientific">Glarea lozoyensis (strain ATCC 20868 / MF5171)</name>
    <dbReference type="NCBI Taxonomy" id="1116229"/>
    <lineage>
        <taxon>Eukaryota</taxon>
        <taxon>Fungi</taxon>
        <taxon>Dikarya</taxon>
        <taxon>Ascomycota</taxon>
        <taxon>Pezizomycotina</taxon>
        <taxon>Leotiomycetes</taxon>
        <taxon>Helotiales</taxon>
        <taxon>Helotiaceae</taxon>
        <taxon>Glarea</taxon>
    </lineage>
</organism>
<comment type="similarity">
    <text evidence="3">Belongs to the SMC family. SMC5 subfamily.</text>
</comment>
<evidence type="ECO:0000256" key="5">
    <source>
        <dbReference type="ARBA" id="ARBA00022454"/>
    </source>
</evidence>
<protein>
    <recommendedName>
        <fullName evidence="4">Structural maintenance of chromosomes protein 5</fullName>
    </recommendedName>
</protein>
<dbReference type="Proteomes" id="UP000016922">
    <property type="component" value="Unassembled WGS sequence"/>
</dbReference>
<feature type="coiled-coil region" evidence="10">
    <location>
        <begin position="720"/>
        <end position="754"/>
    </location>
</feature>
<feature type="coiled-coil region" evidence="10">
    <location>
        <begin position="821"/>
        <end position="962"/>
    </location>
</feature>
<feature type="domain" description="RecF/RecN/SMC N-terminal" evidence="12">
    <location>
        <begin position="89"/>
        <end position="1088"/>
    </location>
</feature>
<dbReference type="GO" id="GO:0016787">
    <property type="term" value="F:hydrolase activity"/>
    <property type="evidence" value="ECO:0007669"/>
    <property type="project" value="UniProtKB-KW"/>
</dbReference>
<dbReference type="GO" id="GO:0005524">
    <property type="term" value="F:ATP binding"/>
    <property type="evidence" value="ECO:0007669"/>
    <property type="project" value="UniProtKB-KW"/>
</dbReference>
<keyword evidence="6" id="KW-0547">Nucleotide-binding</keyword>
<keyword evidence="13" id="KW-0378">Hydrolase</keyword>
<dbReference type="GeneID" id="19460679"/>
<dbReference type="Gene3D" id="3.40.50.300">
    <property type="entry name" value="P-loop containing nucleotide triphosphate hydrolases"/>
    <property type="match status" value="2"/>
</dbReference>
<evidence type="ECO:0000256" key="8">
    <source>
        <dbReference type="ARBA" id="ARBA00023054"/>
    </source>
</evidence>
<dbReference type="EMBL" id="KE145371">
    <property type="protein sequence ID" value="EPE25709.1"/>
    <property type="molecule type" value="Genomic_DNA"/>
</dbReference>
<evidence type="ECO:0000256" key="10">
    <source>
        <dbReference type="SAM" id="Coils"/>
    </source>
</evidence>
<sequence length="1133" mass="129281">MLQTSGSRRTRSEIEDADDSDSMRRTRNSTPDINSAKRARTNGYHASQSTSNPPSHQPRSRTQDDGVEDEDSEDDGEHTDPEAFQPGAIVRVKVANFVTYEKAEFFPGPNLNMVIGPNGTGKSSLVCAICLGLGFSPKILGRGESFAEFVKHGASSAEIEIELYKKPEEPRNRVVRVRLTREGNSKDWWIDGKKSSPGAVNSLVKSNNIQIDNLCQFLPQDKVSHFSRMSAVELLLQTQRAAAPEEMIDQHEKLKRYRREQKTVEQATEADRERLTGLESRQENLRAEVQRLEERNQVIEKIDVLKKTIPFVDYSNARKEHLEFKKKKEASQKRFRQLELEVNPTLKAAEKKRAYQAKIATAVKARHKAVEQAEGDAQRVASKMEAIDDQLSTAISSIEAERSAFKARRQEIQALQRKIRELQAKFDNEKPVEFDPQEWNEKIQAKRREVRDKNTEIEELRSRVEALREQATENRNRQAEKEQQLAALDTREGQQMNKLEAVSTETHKAWKWVQEHQDEFEKEVYGPPLITCSVKDPRYTSVIESLLQPDDFLAITAQTDNDFNKLNRQLLGKPMSLAFVPLRKADGAVQRHPDIPSSELQRYGLDGYALDFIDGPETVLSMLTSAKSLHKAAVALNELNEEQYNTILATKKIVSFAAGRNNYTVRRRAEYGDAAVSTATKGVQAARYWVDRPVDVSARRELQTEIDTLQQEWETLRAPAGEIKESVKRLQAEAKTAEEEAAKLTKEKGAIQSARSVLLALPNKIKRDEEELEAKMSYITEFQASVKRNLNQQDGFVMKKCEAALQYRDQVVKIRQCHQELLEAEIRYIEAKSDADSLEAKTESIRQHVEDERQQVIQLEREAQRVKERAKNALAACNEIAASVENAEYYAEQVERGLTVEGLEREIVAEEAKLEFIHATNPNAIRDFERRQLEVDKMKDKIGEADEKLEKLNRKITQTRSIWEPALDSLIREISDAFSYNFEQIGCAGEVSVAKSEDFNDWAIEIKVKFRENETLQILDAHRQSGGERSVSTIFYLLALQSLARAPFRVVDEINQGMDPRNERMVHERMVEIACREHTSQYFLITPKLLTGLRYDKRMKVLCIASGEHMPDDYKQLDINKIIGIRRAIMAAG</sequence>
<evidence type="ECO:0000256" key="6">
    <source>
        <dbReference type="ARBA" id="ARBA00022741"/>
    </source>
</evidence>
<dbReference type="HOGENOM" id="CLU_004969_2_0_1"/>
<dbReference type="GO" id="GO:0003697">
    <property type="term" value="F:single-stranded DNA binding"/>
    <property type="evidence" value="ECO:0007669"/>
    <property type="project" value="TreeGrafter"/>
</dbReference>
<feature type="region of interest" description="Disordered" evidence="11">
    <location>
        <begin position="470"/>
        <end position="490"/>
    </location>
</feature>
<evidence type="ECO:0000256" key="7">
    <source>
        <dbReference type="ARBA" id="ARBA00022840"/>
    </source>
</evidence>
<dbReference type="RefSeq" id="XP_008087028.1">
    <property type="nucleotide sequence ID" value="XM_008088837.1"/>
</dbReference>
<keyword evidence="8 10" id="KW-0175">Coiled coil</keyword>
<evidence type="ECO:0000313" key="13">
    <source>
        <dbReference type="EMBL" id="EPE25709.1"/>
    </source>
</evidence>
<dbReference type="FunFam" id="3.40.50.300:FF:001301">
    <property type="entry name" value="Structural maintenance of chromosomes 5"/>
    <property type="match status" value="1"/>
</dbReference>
<dbReference type="GO" id="GO:0000724">
    <property type="term" value="P:double-strand break repair via homologous recombination"/>
    <property type="evidence" value="ECO:0007669"/>
    <property type="project" value="TreeGrafter"/>
</dbReference>
<proteinExistence type="inferred from homology"/>
<gene>
    <name evidence="13" type="ORF">GLAREA_01621</name>
</gene>
<dbReference type="Pfam" id="PF02463">
    <property type="entry name" value="SMC_N"/>
    <property type="match status" value="1"/>
</dbReference>
<dbReference type="eggNOG" id="KOG0979">
    <property type="taxonomic scope" value="Eukaryota"/>
</dbReference>
<evidence type="ECO:0000256" key="11">
    <source>
        <dbReference type="SAM" id="MobiDB-lite"/>
    </source>
</evidence>
<dbReference type="SUPFAM" id="SSF52540">
    <property type="entry name" value="P-loop containing nucleoside triphosphate hydrolases"/>
    <property type="match status" value="1"/>
</dbReference>
<evidence type="ECO:0000256" key="4">
    <source>
        <dbReference type="ARBA" id="ARBA00018687"/>
    </source>
</evidence>
<comment type="subcellular location">
    <subcellularLocation>
        <location evidence="2">Chromosome</location>
    </subcellularLocation>
    <subcellularLocation>
        <location evidence="1">Nucleus</location>
    </subcellularLocation>
</comment>
<dbReference type="GO" id="GO:0030915">
    <property type="term" value="C:Smc5-Smc6 complex"/>
    <property type="evidence" value="ECO:0007669"/>
    <property type="project" value="TreeGrafter"/>
</dbReference>
<evidence type="ECO:0000259" key="12">
    <source>
        <dbReference type="Pfam" id="PF02463"/>
    </source>
</evidence>
<keyword evidence="9" id="KW-0539">Nucleus</keyword>
<feature type="compositionally biased region" description="Polar residues" evidence="11">
    <location>
        <begin position="44"/>
        <end position="54"/>
    </location>
</feature>
<reference evidence="13 14" key="1">
    <citation type="journal article" date="2013" name="BMC Genomics">
        <title>Genomics-driven discovery of the pneumocandin biosynthetic gene cluster in the fungus Glarea lozoyensis.</title>
        <authorList>
            <person name="Chen L."/>
            <person name="Yue Q."/>
            <person name="Zhang X."/>
            <person name="Xiang M."/>
            <person name="Wang C."/>
            <person name="Li S."/>
            <person name="Che Y."/>
            <person name="Ortiz-Lopez F.J."/>
            <person name="Bills G.F."/>
            <person name="Liu X."/>
            <person name="An Z."/>
        </authorList>
    </citation>
    <scope>NUCLEOTIDE SEQUENCE [LARGE SCALE GENOMIC DNA]</scope>
    <source>
        <strain evidence="14">ATCC 20868 / MF5171</strain>
    </source>
</reference>
<name>S3CKH6_GLAL2</name>
<dbReference type="PANTHER" id="PTHR45916">
    <property type="entry name" value="STRUCTURAL MAINTENANCE OF CHROMOSOMES PROTEIN 5"/>
    <property type="match status" value="1"/>
</dbReference>
<keyword evidence="14" id="KW-1185">Reference proteome</keyword>
<dbReference type="InterPro" id="IPR027417">
    <property type="entry name" value="P-loop_NTPase"/>
</dbReference>